<protein>
    <submittedName>
        <fullName evidence="1">Uncharacterized protein</fullName>
    </submittedName>
</protein>
<gene>
    <name evidence="1" type="ORF">FVF75_08660</name>
</gene>
<dbReference type="RefSeq" id="WP_148377575.1">
    <property type="nucleotide sequence ID" value="NZ_VSIY01000005.1"/>
</dbReference>
<proteinExistence type="predicted"/>
<dbReference type="Proteomes" id="UP000322080">
    <property type="component" value="Unassembled WGS sequence"/>
</dbReference>
<reference evidence="1 2" key="1">
    <citation type="submission" date="2019-08" db="EMBL/GenBank/DDBJ databases">
        <title>Identification of a novel species of the genus Boseongicola.</title>
        <authorList>
            <person name="Zhang X.-Q."/>
        </authorList>
    </citation>
    <scope>NUCLEOTIDE SEQUENCE [LARGE SCALE GENOMIC DNA]</scope>
    <source>
        <strain evidence="1 2">HY14</strain>
    </source>
</reference>
<keyword evidence="2" id="KW-1185">Reference proteome</keyword>
<dbReference type="EMBL" id="VSIY01000005">
    <property type="protein sequence ID" value="TYB81766.1"/>
    <property type="molecule type" value="Genomic_DNA"/>
</dbReference>
<comment type="caution">
    <text evidence="1">The sequence shown here is derived from an EMBL/GenBank/DDBJ whole genome shotgun (WGS) entry which is preliminary data.</text>
</comment>
<sequence>MAGMKIVRELDRNRIMYEEMIKRFGEKTAITAYRRALDQEGKKTNTAIKNTLVKQTSIKKGEVNKSISFIGPSRDNLSFKIVGTGRHRGLRNFGAVQFSYGVRVKDMWGKKQRKFKSAFIVPRLNAHAFVRTGSARFPIRVMYGPSIPKELVKDEARDVFDEALPNLHIAAIEKLKQALKV</sequence>
<name>A0A5D0RLD6_9RHOB</name>
<dbReference type="AlphaFoldDB" id="A0A5D0RLD6"/>
<evidence type="ECO:0000313" key="2">
    <source>
        <dbReference type="Proteomes" id="UP000322080"/>
    </source>
</evidence>
<accession>A0A5D0RLD6</accession>
<organism evidence="1 2">
    <name type="scientific">Maritimibacter fusiformis</name>
    <dbReference type="NCBI Taxonomy" id="2603819"/>
    <lineage>
        <taxon>Bacteria</taxon>
        <taxon>Pseudomonadati</taxon>
        <taxon>Pseudomonadota</taxon>
        <taxon>Alphaproteobacteria</taxon>
        <taxon>Rhodobacterales</taxon>
        <taxon>Roseobacteraceae</taxon>
        <taxon>Maritimibacter</taxon>
    </lineage>
</organism>
<evidence type="ECO:0000313" key="1">
    <source>
        <dbReference type="EMBL" id="TYB81766.1"/>
    </source>
</evidence>